<dbReference type="EMBL" id="JACHIG010000001">
    <property type="protein sequence ID" value="MBB5030502.1"/>
    <property type="molecule type" value="Genomic_DNA"/>
</dbReference>
<dbReference type="Proteomes" id="UP000590740">
    <property type="component" value="Unassembled WGS sequence"/>
</dbReference>
<gene>
    <name evidence="1" type="ORF">HNQ65_000056</name>
</gene>
<comment type="caution">
    <text evidence="1">The sequence shown here is derived from an EMBL/GenBank/DDBJ whole genome shotgun (WGS) entry which is preliminary data.</text>
</comment>
<proteinExistence type="predicted"/>
<sequence length="364" mass="40839">MDRWLLPWLKDSFLRHKAPITDVMLSVCDHFEPFHHTDKAGAMRRMQEWHTRLPEILATGVDHDGQTPRHTFFYPVEQYDADVLQSLAELCTSSRNEVEIHLHHHNDTAENFCAAIELGKVNLRHHGLLGSSPDGQPVFGFIHGNWALDHSDPAGRGCGVRGELAMLKQSGCYADLTMPSAPHPTQAPIVNSLYYSQSTLAGCSHHRGTPVKVLAGGSPSLREKPDHLLLVQGPLMLDFTRRKWGLMPRVENSDLGPANPPTVRRFHQWRKADISVRGAENWCFIKLHTHGAPEKNHPSVIGEPRRRFHAELLQLAAQEGFRLHYVSSREMVNILHAAEDGHAAGDAGLWRDYLYAPPACLQKA</sequence>
<organism evidence="1 2">
    <name type="scientific">Prosthecobacter vanneervenii</name>
    <dbReference type="NCBI Taxonomy" id="48466"/>
    <lineage>
        <taxon>Bacteria</taxon>
        <taxon>Pseudomonadati</taxon>
        <taxon>Verrucomicrobiota</taxon>
        <taxon>Verrucomicrobiia</taxon>
        <taxon>Verrucomicrobiales</taxon>
        <taxon>Verrucomicrobiaceae</taxon>
        <taxon>Prosthecobacter</taxon>
    </lineage>
</organism>
<keyword evidence="2" id="KW-1185">Reference proteome</keyword>
<protein>
    <submittedName>
        <fullName evidence="1">Uncharacterized protein</fullName>
    </submittedName>
</protein>
<evidence type="ECO:0000313" key="1">
    <source>
        <dbReference type="EMBL" id="MBB5030502.1"/>
    </source>
</evidence>
<evidence type="ECO:0000313" key="2">
    <source>
        <dbReference type="Proteomes" id="UP000590740"/>
    </source>
</evidence>
<reference evidence="1 2" key="1">
    <citation type="submission" date="2020-08" db="EMBL/GenBank/DDBJ databases">
        <title>Genomic Encyclopedia of Type Strains, Phase IV (KMG-IV): sequencing the most valuable type-strain genomes for metagenomic binning, comparative biology and taxonomic classification.</title>
        <authorList>
            <person name="Goeker M."/>
        </authorList>
    </citation>
    <scope>NUCLEOTIDE SEQUENCE [LARGE SCALE GENOMIC DNA]</scope>
    <source>
        <strain evidence="1 2">DSM 12252</strain>
    </source>
</reference>
<name>A0A7W7Y6I9_9BACT</name>
<accession>A0A7W7Y6I9</accession>
<dbReference type="AlphaFoldDB" id="A0A7W7Y6I9"/>
<dbReference type="RefSeq" id="WP_184337266.1">
    <property type="nucleotide sequence ID" value="NZ_JACHIG010000001.1"/>
</dbReference>